<reference evidence="5 6" key="1">
    <citation type="journal article" date="2012" name="Genome Biol.">
        <title>Sequencing three crocodilian genomes to illuminate the evolution of archosaurs and amniotes.</title>
        <authorList>
            <person name="St John J.A."/>
            <person name="Braun E.L."/>
            <person name="Isberg S.R."/>
            <person name="Miles L.G."/>
            <person name="Chong A.Y."/>
            <person name="Gongora J."/>
            <person name="Dalzell P."/>
            <person name="Moran C."/>
            <person name="Bed'hom B."/>
            <person name="Abzhanov A."/>
            <person name="Burgess S.C."/>
            <person name="Cooksey A.M."/>
            <person name="Castoe T.A."/>
            <person name="Crawford N.G."/>
            <person name="Densmore L.D."/>
            <person name="Drew J.C."/>
            <person name="Edwards S.V."/>
            <person name="Faircloth B.C."/>
            <person name="Fujita M.K."/>
            <person name="Greenwold M.J."/>
            <person name="Hoffmann F.G."/>
            <person name="Howard J.M."/>
            <person name="Iguchi T."/>
            <person name="Janes D.E."/>
            <person name="Khan S.Y."/>
            <person name="Kohno S."/>
            <person name="de Koning A.J."/>
            <person name="Lance S.L."/>
            <person name="McCarthy F.M."/>
            <person name="McCormack J.E."/>
            <person name="Merchant M.E."/>
            <person name="Peterson D.G."/>
            <person name="Pollock D.D."/>
            <person name="Pourmand N."/>
            <person name="Raney B.J."/>
            <person name="Roessler K.A."/>
            <person name="Sanford J.R."/>
            <person name="Sawyer R.H."/>
            <person name="Schmidt C.J."/>
            <person name="Triplett E.W."/>
            <person name="Tuberville T.D."/>
            <person name="Venegas-Anaya M."/>
            <person name="Howard J.T."/>
            <person name="Jarvis E.D."/>
            <person name="Guillette L.J.Jr."/>
            <person name="Glenn T.C."/>
            <person name="Green R.E."/>
            <person name="Ray D.A."/>
        </authorList>
    </citation>
    <scope>NUCLEOTIDE SEQUENCE [LARGE SCALE GENOMIC DNA]</scope>
    <source>
        <strain evidence="5">KSC_2009_1</strain>
    </source>
</reference>
<name>A0A151N074_ALLMI</name>
<dbReference type="EMBL" id="AKHW03004317">
    <property type="protein sequence ID" value="KYO30138.1"/>
    <property type="molecule type" value="Genomic_DNA"/>
</dbReference>
<dbReference type="GO" id="GO:0008270">
    <property type="term" value="F:zinc ion binding"/>
    <property type="evidence" value="ECO:0007669"/>
    <property type="project" value="UniProtKB-KW"/>
</dbReference>
<dbReference type="SUPFAM" id="SSF57889">
    <property type="entry name" value="Cysteine-rich domain"/>
    <property type="match status" value="1"/>
</dbReference>
<keyword evidence="3" id="KW-0175">Coiled coil</keyword>
<dbReference type="STRING" id="8496.A0A151N074"/>
<gene>
    <name evidence="5" type="ORF">Y1Q_0004742</name>
</gene>
<dbReference type="AlphaFoldDB" id="A0A151N074"/>
<sequence length="222" mass="24303">MPGEGPYSRKEITDFFLRVFAAPAPQHHFHTAAFKKPTLCHCCSGLLWGVSKQGYRCQGAFYVATNPPPPQTCLALTYARTHVCPRTSHLMHTCVRTCTSPPDCGMSCHKQCKELVDVECKRRPSLGAMAAPLLPLSSGSDEDLSPMARDVATQTEPPHYELWARLQTLEQERDQLLAMVERLQDQVARLEAGVGGAPAPPLAQLLEGVDALHLPPSPDPDP</sequence>
<dbReference type="InterPro" id="IPR046349">
    <property type="entry name" value="C1-like_sf"/>
</dbReference>
<dbReference type="PANTHER" id="PTHR22968">
    <property type="entry name" value="PROTEIN KINASE C, MU"/>
    <property type="match status" value="1"/>
</dbReference>
<dbReference type="GO" id="GO:0004674">
    <property type="term" value="F:protein serine/threonine kinase activity"/>
    <property type="evidence" value="ECO:0007669"/>
    <property type="project" value="UniProtKB-KW"/>
</dbReference>
<evidence type="ECO:0000313" key="6">
    <source>
        <dbReference type="Proteomes" id="UP000050525"/>
    </source>
</evidence>
<keyword evidence="6" id="KW-1185">Reference proteome</keyword>
<evidence type="ECO:0000256" key="1">
    <source>
        <dbReference type="ARBA" id="ARBA00022723"/>
    </source>
</evidence>
<evidence type="ECO:0000256" key="3">
    <source>
        <dbReference type="SAM" id="Coils"/>
    </source>
</evidence>
<evidence type="ECO:0000256" key="2">
    <source>
        <dbReference type="ARBA" id="ARBA00022833"/>
    </source>
</evidence>
<proteinExistence type="predicted"/>
<dbReference type="PANTHER" id="PTHR22968:SF14">
    <property type="entry name" value="PROTEIN KINASE C"/>
    <property type="match status" value="1"/>
</dbReference>
<evidence type="ECO:0000259" key="4">
    <source>
        <dbReference type="PROSITE" id="PS50081"/>
    </source>
</evidence>
<dbReference type="Gene3D" id="3.30.60.20">
    <property type="match status" value="1"/>
</dbReference>
<keyword evidence="2" id="KW-0862">Zinc</keyword>
<comment type="caution">
    <text evidence="5">The sequence shown here is derived from an EMBL/GenBank/DDBJ whole genome shotgun (WGS) entry which is preliminary data.</text>
</comment>
<dbReference type="GO" id="GO:0007200">
    <property type="term" value="P:phospholipase C-activating G protein-coupled receptor signaling pathway"/>
    <property type="evidence" value="ECO:0007669"/>
    <property type="project" value="TreeGrafter"/>
</dbReference>
<evidence type="ECO:0000313" key="5">
    <source>
        <dbReference type="EMBL" id="KYO30138.1"/>
    </source>
</evidence>
<feature type="coiled-coil region" evidence="3">
    <location>
        <begin position="166"/>
        <end position="193"/>
    </location>
</feature>
<keyword evidence="1" id="KW-0479">Metal-binding</keyword>
<feature type="domain" description="Phorbol-ester/DAG-type" evidence="4">
    <location>
        <begin position="26"/>
        <end position="58"/>
    </location>
</feature>
<dbReference type="GO" id="GO:0016020">
    <property type="term" value="C:membrane"/>
    <property type="evidence" value="ECO:0007669"/>
    <property type="project" value="UniProtKB-SubCell"/>
</dbReference>
<dbReference type="GO" id="GO:0005829">
    <property type="term" value="C:cytosol"/>
    <property type="evidence" value="ECO:0007669"/>
    <property type="project" value="TreeGrafter"/>
</dbReference>
<dbReference type="Proteomes" id="UP000050525">
    <property type="component" value="Unassembled WGS sequence"/>
</dbReference>
<accession>A0A151N074</accession>
<organism evidence="5 6">
    <name type="scientific">Alligator mississippiensis</name>
    <name type="common">American alligator</name>
    <dbReference type="NCBI Taxonomy" id="8496"/>
    <lineage>
        <taxon>Eukaryota</taxon>
        <taxon>Metazoa</taxon>
        <taxon>Chordata</taxon>
        <taxon>Craniata</taxon>
        <taxon>Vertebrata</taxon>
        <taxon>Euteleostomi</taxon>
        <taxon>Archelosauria</taxon>
        <taxon>Archosauria</taxon>
        <taxon>Crocodylia</taxon>
        <taxon>Alligatoridae</taxon>
        <taxon>Alligatorinae</taxon>
        <taxon>Alligator</taxon>
    </lineage>
</organism>
<dbReference type="GO" id="GO:0035556">
    <property type="term" value="P:intracellular signal transduction"/>
    <property type="evidence" value="ECO:0007669"/>
    <property type="project" value="TreeGrafter"/>
</dbReference>
<protein>
    <recommendedName>
        <fullName evidence="4">Phorbol-ester/DAG-type domain-containing protein</fullName>
    </recommendedName>
</protein>
<dbReference type="InterPro" id="IPR002219">
    <property type="entry name" value="PKC_DAG/PE"/>
</dbReference>
<dbReference type="PROSITE" id="PS50081">
    <property type="entry name" value="ZF_DAG_PE_2"/>
    <property type="match status" value="1"/>
</dbReference>
<dbReference type="InterPro" id="IPR020454">
    <property type="entry name" value="DAG/PE-bd"/>
</dbReference>
<dbReference type="PRINTS" id="PR00008">
    <property type="entry name" value="DAGPEDOMAIN"/>
</dbReference>